<reference evidence="2 3" key="1">
    <citation type="submission" date="2017-06" db="EMBL/GenBank/DDBJ databases">
        <authorList>
            <consortium name="Pathogen Informatics"/>
        </authorList>
    </citation>
    <scope>NUCLEOTIDE SEQUENCE [LARGE SCALE GENOMIC DNA]</scope>
    <source>
        <strain evidence="2 3">NCTC12018</strain>
    </source>
</reference>
<dbReference type="EMBL" id="LT906470">
    <property type="protein sequence ID" value="SNV59002.1"/>
    <property type="molecule type" value="Genomic_DNA"/>
</dbReference>
<feature type="signal peptide" evidence="1">
    <location>
        <begin position="1"/>
        <end position="19"/>
    </location>
</feature>
<evidence type="ECO:0000313" key="2">
    <source>
        <dbReference type="EMBL" id="SNV59002.1"/>
    </source>
</evidence>
<dbReference type="Proteomes" id="UP000214973">
    <property type="component" value="Chromosome 1"/>
</dbReference>
<keyword evidence="3" id="KW-1185">Reference proteome</keyword>
<protein>
    <submittedName>
        <fullName evidence="2">Uncharacterized protein</fullName>
    </submittedName>
</protein>
<gene>
    <name evidence="2" type="ORF">SAMEA44547418_00429</name>
</gene>
<keyword evidence="1" id="KW-0732">Signal</keyword>
<accession>A0A239YJT3</accession>
<feature type="chain" id="PRO_5039661388" evidence="1">
    <location>
        <begin position="20"/>
        <end position="267"/>
    </location>
</feature>
<dbReference type="RefSeq" id="WP_095065336.1">
    <property type="nucleotide sequence ID" value="NZ_LT906470.1"/>
</dbReference>
<evidence type="ECO:0000313" key="3">
    <source>
        <dbReference type="Proteomes" id="UP000214973"/>
    </source>
</evidence>
<dbReference type="AlphaFoldDB" id="A0A239YJT3"/>
<name>A0A239YJT3_9FIRM</name>
<sequence length="267" mass="29105">MKSLKVLACTACLMGTLTAVGVAKDVHTLAGTMTVPNDVTMVTASQTNTRNYALTEAQKALNTSANKTNAMLVSPEQSVVNFLQNLGVNYDAYQLQGNDKTGQKDAFMVAVDVKTMAEEMNKGRSMNPNMAVVMGMLDQGKLDPAMEQLMLTSVNNVLPKQTTVIPLNEPINVSGRDPKKVSVTPKSQTTLTVEDTEPMKRLNSTKYQTYTVGSRLLLNSSGWQAPYYAKAALVMKPGKPTLYIGLTSDVQRDYFSPIFDKAFKSIK</sequence>
<dbReference type="KEGG" id="vrm:44547418_00429"/>
<evidence type="ECO:0000256" key="1">
    <source>
        <dbReference type="SAM" id="SignalP"/>
    </source>
</evidence>
<organism evidence="2 3">
    <name type="scientific">Veillonella rodentium</name>
    <dbReference type="NCBI Taxonomy" id="248315"/>
    <lineage>
        <taxon>Bacteria</taxon>
        <taxon>Bacillati</taxon>
        <taxon>Bacillota</taxon>
        <taxon>Negativicutes</taxon>
        <taxon>Veillonellales</taxon>
        <taxon>Veillonellaceae</taxon>
        <taxon>Veillonella</taxon>
    </lineage>
</organism>
<proteinExistence type="predicted"/>